<dbReference type="InterPro" id="IPR043733">
    <property type="entry name" value="DUF5677"/>
</dbReference>
<organism evidence="1">
    <name type="scientific">marine sediment metagenome</name>
    <dbReference type="NCBI Taxonomy" id="412755"/>
    <lineage>
        <taxon>unclassified sequences</taxon>
        <taxon>metagenomes</taxon>
        <taxon>ecological metagenomes</taxon>
    </lineage>
</organism>
<dbReference type="EMBL" id="BARS01023539">
    <property type="protein sequence ID" value="GAG12498.1"/>
    <property type="molecule type" value="Genomic_DNA"/>
</dbReference>
<name>X0VJ55_9ZZZZ</name>
<dbReference type="Pfam" id="PF18928">
    <property type="entry name" value="DUF5677"/>
    <property type="match status" value="1"/>
</dbReference>
<sequence length="267" mass="31965">KYKEVFDFYEELNNFLHKIKFKIDVKNDDFQRGTIIGLFCKSLTTFQAIYILFKHYLCNNAENLCRILFEEMINIAYCSLSKDEARRYLSLQVINKLKLINIVNEEKNRKCLIKNYKETFFKDKSYNEWKNELINYLHSLGVKGLFNKKGNPITINLEERIKKVNSKVIMHLYLIFYRIVSTGVHSSPEILERYLISDENDLIREIHWGPKAENTEITPLFAAIHFMIIISEYLSNHFGIPEKKDIEHFFEKMKKLGRKYNYFLEEI</sequence>
<proteinExistence type="predicted"/>
<accession>X0VJ55</accession>
<evidence type="ECO:0000313" key="1">
    <source>
        <dbReference type="EMBL" id="GAG12498.1"/>
    </source>
</evidence>
<reference evidence="1" key="1">
    <citation type="journal article" date="2014" name="Front. Microbiol.">
        <title>High frequency of phylogenetically diverse reductive dehalogenase-homologous genes in deep subseafloor sedimentary metagenomes.</title>
        <authorList>
            <person name="Kawai M."/>
            <person name="Futagami T."/>
            <person name="Toyoda A."/>
            <person name="Takaki Y."/>
            <person name="Nishi S."/>
            <person name="Hori S."/>
            <person name="Arai W."/>
            <person name="Tsubouchi T."/>
            <person name="Morono Y."/>
            <person name="Uchiyama I."/>
            <person name="Ito T."/>
            <person name="Fujiyama A."/>
            <person name="Inagaki F."/>
            <person name="Takami H."/>
        </authorList>
    </citation>
    <scope>NUCLEOTIDE SEQUENCE</scope>
    <source>
        <strain evidence="1">Expedition CK06-06</strain>
    </source>
</reference>
<comment type="caution">
    <text evidence="1">The sequence shown here is derived from an EMBL/GenBank/DDBJ whole genome shotgun (WGS) entry which is preliminary data.</text>
</comment>
<dbReference type="AlphaFoldDB" id="X0VJ55"/>
<protein>
    <submittedName>
        <fullName evidence="1">Uncharacterized protein</fullName>
    </submittedName>
</protein>
<gene>
    <name evidence="1" type="ORF">S01H1_37469</name>
</gene>
<feature type="non-terminal residue" evidence="1">
    <location>
        <position position="1"/>
    </location>
</feature>